<keyword evidence="1" id="KW-0677">Repeat</keyword>
<evidence type="ECO:0000256" key="2">
    <source>
        <dbReference type="ARBA" id="ARBA00022803"/>
    </source>
</evidence>
<reference evidence="3 4" key="1">
    <citation type="journal article" date="2021" name="Elife">
        <title>Chloroplast acquisition without the gene transfer in kleptoplastic sea slugs, Plakobranchus ocellatus.</title>
        <authorList>
            <person name="Maeda T."/>
            <person name="Takahashi S."/>
            <person name="Yoshida T."/>
            <person name="Shimamura S."/>
            <person name="Takaki Y."/>
            <person name="Nagai Y."/>
            <person name="Toyoda A."/>
            <person name="Suzuki Y."/>
            <person name="Arimoto A."/>
            <person name="Ishii H."/>
            <person name="Satoh N."/>
            <person name="Nishiyama T."/>
            <person name="Hasebe M."/>
            <person name="Maruyama T."/>
            <person name="Minagawa J."/>
            <person name="Obokata J."/>
            <person name="Shigenobu S."/>
        </authorList>
    </citation>
    <scope>NUCLEOTIDE SEQUENCE [LARGE SCALE GENOMIC DNA]</scope>
</reference>
<accession>A0AAV3ZPG5</accession>
<dbReference type="Gene3D" id="1.25.40.10">
    <property type="entry name" value="Tetratricopeptide repeat domain"/>
    <property type="match status" value="2"/>
</dbReference>
<dbReference type="InterPro" id="IPR011990">
    <property type="entry name" value="TPR-like_helical_dom_sf"/>
</dbReference>
<evidence type="ECO:0000256" key="1">
    <source>
        <dbReference type="ARBA" id="ARBA00022737"/>
    </source>
</evidence>
<organism evidence="3 4">
    <name type="scientific">Plakobranchus ocellatus</name>
    <dbReference type="NCBI Taxonomy" id="259542"/>
    <lineage>
        <taxon>Eukaryota</taxon>
        <taxon>Metazoa</taxon>
        <taxon>Spiralia</taxon>
        <taxon>Lophotrochozoa</taxon>
        <taxon>Mollusca</taxon>
        <taxon>Gastropoda</taxon>
        <taxon>Heterobranchia</taxon>
        <taxon>Euthyneura</taxon>
        <taxon>Panpulmonata</taxon>
        <taxon>Sacoglossa</taxon>
        <taxon>Placobranchoidea</taxon>
        <taxon>Plakobranchidae</taxon>
        <taxon>Plakobranchus</taxon>
    </lineage>
</organism>
<protein>
    <submittedName>
        <fullName evidence="3">Tpr repeat-containing protein yrrb</fullName>
    </submittedName>
</protein>
<dbReference type="PANTHER" id="PTHR45586:SF1">
    <property type="entry name" value="LIPOPOLYSACCHARIDE ASSEMBLY PROTEIN B"/>
    <property type="match status" value="1"/>
</dbReference>
<dbReference type="InterPro" id="IPR019734">
    <property type="entry name" value="TPR_rpt"/>
</dbReference>
<name>A0AAV3ZPG5_9GAST</name>
<dbReference type="InterPro" id="IPR051012">
    <property type="entry name" value="CellSynth/LPSAsmb/PSIAsmb"/>
</dbReference>
<comment type="caution">
    <text evidence="3">The sequence shown here is derived from an EMBL/GenBank/DDBJ whole genome shotgun (WGS) entry which is preliminary data.</text>
</comment>
<dbReference type="SUPFAM" id="SSF48452">
    <property type="entry name" value="TPR-like"/>
    <property type="match status" value="2"/>
</dbReference>
<dbReference type="Proteomes" id="UP000735302">
    <property type="component" value="Unassembled WGS sequence"/>
</dbReference>
<sequence>MQPILESEIKDLQTAETKYEYDNEELCQALDLLTLVEFKIGSKNEAFKRNEEAMAVAKSSLGSLFSRGNRIHLLWKNGYSIEVRTELNELDRIKDDALRNGSCIIIAAVKAQQAYCYFRFGVLWSLEKAIALYEEALDSFPEMHLWRLQAGQAYRRVSHPNMHGEKNIDLKLIRERKEKADVFFHHVTNHSKNPRLQAFAFSDLAVAAFARKEEGGDLKNFCDKALTLGGNHPYVLLNCGKSLKYKDIKKAVKLFTKATEISPTTHTFHQLGNCLHHFSYKQKKNQQVSQHLAKQAEESYRKAIGIDPHNIPACYSLGRFFRLHGKVDMASRVFTQIIREFQYEDFAITLMKVYEQASMCLLTLYYDPAYSSCLTEEMKLEMKKDAEEMLIKALSISYKFLSPQEIQIYLIESLSSVQDITDTQGTPEALLLLSRVHRLAKDPEKSLIALKKLVDIDMSEDPHVTTSTIETYIDLGCFEEALALMNRSIACNKTLAIHESLYNKVVFNAARSRLLRYGGDAAFVFKSVFDSYRLKRHGFGTSSVASSKIDIFDSSNNVDILIIYDDSQRSVGDICRKLQKVMNKVFGLNVSNNLDRCCAGIPQAYA</sequence>
<keyword evidence="4" id="KW-1185">Reference proteome</keyword>
<evidence type="ECO:0000313" key="4">
    <source>
        <dbReference type="Proteomes" id="UP000735302"/>
    </source>
</evidence>
<gene>
    <name evidence="3" type="ORF">PoB_002355500</name>
</gene>
<dbReference type="SMART" id="SM00028">
    <property type="entry name" value="TPR"/>
    <property type="match status" value="5"/>
</dbReference>
<dbReference type="AlphaFoldDB" id="A0AAV3ZPG5"/>
<proteinExistence type="predicted"/>
<dbReference type="PANTHER" id="PTHR45586">
    <property type="entry name" value="TPR REPEAT-CONTAINING PROTEIN PA4667"/>
    <property type="match status" value="1"/>
</dbReference>
<keyword evidence="2" id="KW-0802">TPR repeat</keyword>
<evidence type="ECO:0000313" key="3">
    <source>
        <dbReference type="EMBL" id="GFN97049.1"/>
    </source>
</evidence>
<dbReference type="EMBL" id="BLXT01002730">
    <property type="protein sequence ID" value="GFN97049.1"/>
    <property type="molecule type" value="Genomic_DNA"/>
</dbReference>